<dbReference type="InterPro" id="IPR001130">
    <property type="entry name" value="TatD-like"/>
</dbReference>
<feature type="binding site" evidence="1">
    <location>
        <position position="7"/>
    </location>
    <ligand>
        <name>a divalent metal cation</name>
        <dbReference type="ChEBI" id="CHEBI:60240"/>
        <label>1</label>
    </ligand>
</feature>
<feature type="binding site" evidence="1">
    <location>
        <position position="86"/>
    </location>
    <ligand>
        <name>a divalent metal cation</name>
        <dbReference type="ChEBI" id="CHEBI:60240"/>
        <label>1</label>
    </ligand>
</feature>
<evidence type="ECO:0000313" key="3">
    <source>
        <dbReference type="Proteomes" id="UP000309016"/>
    </source>
</evidence>
<dbReference type="InterPro" id="IPR049677">
    <property type="entry name" value="QatD"/>
</dbReference>
<dbReference type="NCBIfam" id="NF041926">
    <property type="entry name" value="QatD"/>
    <property type="match status" value="1"/>
</dbReference>
<dbReference type="PIRSF" id="PIRSF005902">
    <property type="entry name" value="DNase_TatD"/>
    <property type="match status" value="1"/>
</dbReference>
<dbReference type="InterPro" id="IPR032466">
    <property type="entry name" value="Metal_Hydrolase"/>
</dbReference>
<feature type="binding site" evidence="1">
    <location>
        <position position="124"/>
    </location>
    <ligand>
        <name>a divalent metal cation</name>
        <dbReference type="ChEBI" id="CHEBI:60240"/>
        <label>2</label>
    </ligand>
</feature>
<organism evidence="2 3">
    <name type="scientific">Antarcticibacterium flavum</name>
    <dbReference type="NCBI Taxonomy" id="2058175"/>
    <lineage>
        <taxon>Bacteria</taxon>
        <taxon>Pseudomonadati</taxon>
        <taxon>Bacteroidota</taxon>
        <taxon>Flavobacteriia</taxon>
        <taxon>Flavobacteriales</taxon>
        <taxon>Flavobacteriaceae</taxon>
        <taxon>Antarcticibacterium</taxon>
    </lineage>
</organism>
<reference evidence="2 3" key="1">
    <citation type="submission" date="2019-06" db="EMBL/GenBank/DDBJ databases">
        <title>Complete genome sequence of Antarcticibacterium flavum KCTC 52984T from an Antarctic marine sediment.</title>
        <authorList>
            <person name="Lee Y.M."/>
            <person name="Shin S.C."/>
        </authorList>
    </citation>
    <scope>NUCLEOTIDE SEQUENCE [LARGE SCALE GENOMIC DNA]</scope>
    <source>
        <strain evidence="2 3">KCTC 52984</strain>
    </source>
</reference>
<dbReference type="GO" id="GO:0016788">
    <property type="term" value="F:hydrolase activity, acting on ester bonds"/>
    <property type="evidence" value="ECO:0007669"/>
    <property type="project" value="InterPro"/>
</dbReference>
<dbReference type="Proteomes" id="UP000309016">
    <property type="component" value="Chromosome"/>
</dbReference>
<evidence type="ECO:0000256" key="1">
    <source>
        <dbReference type="PIRSR" id="PIRSR005902-1"/>
    </source>
</evidence>
<dbReference type="KEGG" id="afla:FHG64_00890"/>
<feature type="binding site" evidence="1">
    <location>
        <position position="9"/>
    </location>
    <ligand>
        <name>a divalent metal cation</name>
        <dbReference type="ChEBI" id="CHEBI:60240"/>
        <label>1</label>
    </ligand>
</feature>
<dbReference type="GO" id="GO:0046872">
    <property type="term" value="F:metal ion binding"/>
    <property type="evidence" value="ECO:0007669"/>
    <property type="project" value="UniProtKB-KW"/>
</dbReference>
<dbReference type="RefSeq" id="WP_025743368.1">
    <property type="nucleotide sequence ID" value="NZ_CP040812.1"/>
</dbReference>
<dbReference type="CDD" id="cd01310">
    <property type="entry name" value="TatD_DNAse"/>
    <property type="match status" value="1"/>
</dbReference>
<gene>
    <name evidence="2" type="ORF">FHG64_00890</name>
</gene>
<dbReference type="PANTHER" id="PTHR46124:SF2">
    <property type="entry name" value="D-AMINOACYL-TRNA DEACYLASE"/>
    <property type="match status" value="1"/>
</dbReference>
<dbReference type="AlphaFoldDB" id="A0A5B7X071"/>
<dbReference type="OrthoDB" id="9810005at2"/>
<feature type="binding site" evidence="1">
    <location>
        <position position="195"/>
    </location>
    <ligand>
        <name>a divalent metal cation</name>
        <dbReference type="ChEBI" id="CHEBI:60240"/>
        <label>1</label>
    </ligand>
</feature>
<protein>
    <submittedName>
        <fullName evidence="2">TatD family deoxyribonuclease</fullName>
    </submittedName>
</protein>
<dbReference type="SUPFAM" id="SSF51556">
    <property type="entry name" value="Metallo-dependent hydrolases"/>
    <property type="match status" value="1"/>
</dbReference>
<name>A0A5B7X071_9FLAO</name>
<dbReference type="Pfam" id="PF01026">
    <property type="entry name" value="TatD_DNase"/>
    <property type="match status" value="1"/>
</dbReference>
<keyword evidence="3" id="KW-1185">Reference proteome</keyword>
<feature type="binding site" evidence="1">
    <location>
        <position position="147"/>
    </location>
    <ligand>
        <name>a divalent metal cation</name>
        <dbReference type="ChEBI" id="CHEBI:60240"/>
        <label>2</label>
    </ligand>
</feature>
<dbReference type="PANTHER" id="PTHR46124">
    <property type="entry name" value="D-AMINOACYL-TRNA DEACYLASE"/>
    <property type="match status" value="1"/>
</dbReference>
<accession>A0A5B7X071</accession>
<proteinExistence type="predicted"/>
<keyword evidence="1" id="KW-0479">Metal-binding</keyword>
<dbReference type="EMBL" id="CP040812">
    <property type="protein sequence ID" value="QCY68068.1"/>
    <property type="molecule type" value="Genomic_DNA"/>
</dbReference>
<dbReference type="Gene3D" id="3.20.20.140">
    <property type="entry name" value="Metal-dependent hydrolases"/>
    <property type="match status" value="1"/>
</dbReference>
<evidence type="ECO:0000313" key="2">
    <source>
        <dbReference type="EMBL" id="QCY68068.1"/>
    </source>
</evidence>
<sequence length="244" mass="28179">MKYHDTHFHLDLMSNPIDIVNQIEKSKVYTIAVTNSPKVYFYTENITKNTKYIRPALGLHPELVGERHQEIDKFISLLSKTKYIGEIGLDNYNKSPVDYKRQVQVFEKIISECTNFSDKVLTVHSRKAENDLLDIFGKSFPGKVILHWYSGSIKNLEIAVSRGYYFSINYQMTKSKNGQKIIDSIPINQILLETDGPFTSLGSKKFTPLMVDSILDKICHLKKDYNSDKLKNVILNNFYDLIQN</sequence>